<comment type="caution">
    <text evidence="1">The sequence shown here is derived from an EMBL/GenBank/DDBJ whole genome shotgun (WGS) entry which is preliminary data.</text>
</comment>
<protein>
    <submittedName>
        <fullName evidence="1">Uncharacterized protein</fullName>
    </submittedName>
</protein>
<accession>A0ABQ1Z196</accession>
<proteinExistence type="predicted"/>
<gene>
    <name evidence="1" type="ORF">GCM10008014_09140</name>
</gene>
<name>A0ABQ1Z196_9BACL</name>
<reference evidence="2" key="1">
    <citation type="journal article" date="2019" name="Int. J. Syst. Evol. Microbiol.">
        <title>The Global Catalogue of Microorganisms (GCM) 10K type strain sequencing project: providing services to taxonomists for standard genome sequencing and annotation.</title>
        <authorList>
            <consortium name="The Broad Institute Genomics Platform"/>
            <consortium name="The Broad Institute Genome Sequencing Center for Infectious Disease"/>
            <person name="Wu L."/>
            <person name="Ma J."/>
        </authorList>
    </citation>
    <scope>NUCLEOTIDE SEQUENCE [LARGE SCALE GENOMIC DNA]</scope>
    <source>
        <strain evidence="2">CGMCC 1.12770</strain>
    </source>
</reference>
<keyword evidence="2" id="KW-1185">Reference proteome</keyword>
<evidence type="ECO:0000313" key="2">
    <source>
        <dbReference type="Proteomes" id="UP000652153"/>
    </source>
</evidence>
<organism evidence="1 2">
    <name type="scientific">Paenibacillus silvae</name>
    <dbReference type="NCBI Taxonomy" id="1325358"/>
    <lineage>
        <taxon>Bacteria</taxon>
        <taxon>Bacillati</taxon>
        <taxon>Bacillota</taxon>
        <taxon>Bacilli</taxon>
        <taxon>Bacillales</taxon>
        <taxon>Paenibacillaceae</taxon>
        <taxon>Paenibacillus</taxon>
    </lineage>
</organism>
<dbReference type="RefSeq" id="WP_188591399.1">
    <property type="nucleotide sequence ID" value="NZ_BMFU01000001.1"/>
</dbReference>
<sequence length="111" mass="13387">MNPILYIKGLIKDYRYKRYEEEYYRLSEQEQSYWTLNKYQMQREVIDVFFKSPSSCALLTLALLDRARQSQPQWTILMKVMDAKIRINHKPQSFALETLYSEMFDIMAPSV</sequence>
<dbReference type="Proteomes" id="UP000652153">
    <property type="component" value="Unassembled WGS sequence"/>
</dbReference>
<dbReference type="EMBL" id="BMFU01000001">
    <property type="protein sequence ID" value="GGH46461.1"/>
    <property type="molecule type" value="Genomic_DNA"/>
</dbReference>
<evidence type="ECO:0000313" key="1">
    <source>
        <dbReference type="EMBL" id="GGH46461.1"/>
    </source>
</evidence>